<dbReference type="EMBL" id="BGPR01068112">
    <property type="protein sequence ID" value="GBO42143.1"/>
    <property type="molecule type" value="Genomic_DNA"/>
</dbReference>
<keyword evidence="2" id="KW-1185">Reference proteome</keyword>
<comment type="caution">
    <text evidence="1">The sequence shown here is derived from an EMBL/GenBank/DDBJ whole genome shotgun (WGS) entry which is preliminary data.</text>
</comment>
<evidence type="ECO:0000313" key="2">
    <source>
        <dbReference type="Proteomes" id="UP000499080"/>
    </source>
</evidence>
<name>A0A4Y2WXM4_ARAVE</name>
<dbReference type="AlphaFoldDB" id="A0A4Y2WXM4"/>
<protein>
    <submittedName>
        <fullName evidence="1">Uncharacterized protein</fullName>
    </submittedName>
</protein>
<dbReference type="Proteomes" id="UP000499080">
    <property type="component" value="Unassembled WGS sequence"/>
</dbReference>
<organism evidence="1 2">
    <name type="scientific">Araneus ventricosus</name>
    <name type="common">Orbweaver spider</name>
    <name type="synonym">Epeira ventricosa</name>
    <dbReference type="NCBI Taxonomy" id="182803"/>
    <lineage>
        <taxon>Eukaryota</taxon>
        <taxon>Metazoa</taxon>
        <taxon>Ecdysozoa</taxon>
        <taxon>Arthropoda</taxon>
        <taxon>Chelicerata</taxon>
        <taxon>Arachnida</taxon>
        <taxon>Araneae</taxon>
        <taxon>Araneomorphae</taxon>
        <taxon>Entelegynae</taxon>
        <taxon>Araneoidea</taxon>
        <taxon>Araneidae</taxon>
        <taxon>Araneus</taxon>
    </lineage>
</organism>
<proteinExistence type="predicted"/>
<evidence type="ECO:0000313" key="1">
    <source>
        <dbReference type="EMBL" id="GBO42143.1"/>
    </source>
</evidence>
<gene>
    <name evidence="1" type="ORF">AVEN_81700_1</name>
</gene>
<accession>A0A4Y2WXM4</accession>
<reference evidence="1 2" key="1">
    <citation type="journal article" date="2019" name="Sci. Rep.">
        <title>Orb-weaving spider Araneus ventricosus genome elucidates the spidroin gene catalogue.</title>
        <authorList>
            <person name="Kono N."/>
            <person name="Nakamura H."/>
            <person name="Ohtoshi R."/>
            <person name="Moran D.A.P."/>
            <person name="Shinohara A."/>
            <person name="Yoshida Y."/>
            <person name="Fujiwara M."/>
            <person name="Mori M."/>
            <person name="Tomita M."/>
            <person name="Arakawa K."/>
        </authorList>
    </citation>
    <scope>NUCLEOTIDE SEQUENCE [LARGE SCALE GENOMIC DNA]</scope>
</reference>
<sequence length="113" mass="12508">MFFTSLSEENLVPDKFPSISEKKKYSHWTILQVSVPRNGLRGCYIFFPLNMALSHLPQNVSPLPCDCAVVVIGPTSTVCHGSGFHSVSLEASAKLRTRMAERVLNNLVSWANS</sequence>